<keyword evidence="1 2" id="KW-0732">Signal</keyword>
<evidence type="ECO:0000256" key="2">
    <source>
        <dbReference type="SAM" id="SignalP"/>
    </source>
</evidence>
<proteinExistence type="predicted"/>
<dbReference type="EMBL" id="CP022684">
    <property type="protein sequence ID" value="AUM13657.1"/>
    <property type="molecule type" value="Genomic_DNA"/>
</dbReference>
<dbReference type="AlphaFoldDB" id="A0A2K9LN43"/>
<sequence>MTTTKTLIMSALMMGASSWAVAGSDSGFYVGGSLGTASVDYSENDPDIGEVNFDDDDSAYKVFAGYNFGLVPFLNIAVEGAYADFGSQEGEIANVPGFSIDSTAWAGFGLVGFDLGPIGLFAKAGMFSWDVDFDTPLGSVSESGTDPAYGLGAKIQLGSIAVRGEYELFDLDGIDIDYFSVGASFTF</sequence>
<feature type="signal peptide" evidence="2">
    <location>
        <begin position="1"/>
        <end position="22"/>
    </location>
</feature>
<dbReference type="RefSeq" id="WP_101895032.1">
    <property type="nucleotide sequence ID" value="NZ_CP022684.1"/>
</dbReference>
<reference evidence="5" key="1">
    <citation type="submission" date="2017-08" db="EMBL/GenBank/DDBJ databases">
        <title>Direct submision.</title>
        <authorList>
            <person name="Kim S.-J."/>
            <person name="Rhee S.-K."/>
        </authorList>
    </citation>
    <scope>NUCLEOTIDE SEQUENCE [LARGE SCALE GENOMIC DNA]</scope>
    <source>
        <strain evidence="5">GI5</strain>
    </source>
</reference>
<evidence type="ECO:0000313" key="5">
    <source>
        <dbReference type="Proteomes" id="UP000235116"/>
    </source>
</evidence>
<evidence type="ECO:0000313" key="4">
    <source>
        <dbReference type="EMBL" id="AUM13657.1"/>
    </source>
</evidence>
<evidence type="ECO:0000256" key="1">
    <source>
        <dbReference type="ARBA" id="ARBA00022729"/>
    </source>
</evidence>
<dbReference type="Proteomes" id="UP000235116">
    <property type="component" value="Chromosome"/>
</dbReference>
<dbReference type="Pfam" id="PF13505">
    <property type="entry name" value="OMP_b-brl"/>
    <property type="match status" value="1"/>
</dbReference>
<dbReference type="InterPro" id="IPR011250">
    <property type="entry name" value="OMP/PagP_B-barrel"/>
</dbReference>
<gene>
    <name evidence="4" type="ORF">Kalk_15030</name>
</gene>
<dbReference type="Gene3D" id="2.40.160.20">
    <property type="match status" value="1"/>
</dbReference>
<dbReference type="KEGG" id="kak:Kalk_15030"/>
<evidence type="ECO:0000259" key="3">
    <source>
        <dbReference type="Pfam" id="PF13505"/>
    </source>
</evidence>
<feature type="domain" description="Outer membrane protein beta-barrel" evidence="3">
    <location>
        <begin position="11"/>
        <end position="187"/>
    </location>
</feature>
<protein>
    <submittedName>
        <fullName evidence="4">Cell envelope biogenesis protein OmpA</fullName>
    </submittedName>
</protein>
<name>A0A2K9LN43_9GAMM</name>
<accession>A0A2K9LN43</accession>
<dbReference type="InterPro" id="IPR027385">
    <property type="entry name" value="Beta-barrel_OMP"/>
</dbReference>
<dbReference type="OrthoDB" id="5786186at2"/>
<organism evidence="4 5">
    <name type="scientific">Ketobacter alkanivorans</name>
    <dbReference type="NCBI Taxonomy" id="1917421"/>
    <lineage>
        <taxon>Bacteria</taxon>
        <taxon>Pseudomonadati</taxon>
        <taxon>Pseudomonadota</taxon>
        <taxon>Gammaproteobacteria</taxon>
        <taxon>Pseudomonadales</taxon>
        <taxon>Ketobacteraceae</taxon>
        <taxon>Ketobacter</taxon>
    </lineage>
</organism>
<dbReference type="SUPFAM" id="SSF56925">
    <property type="entry name" value="OMPA-like"/>
    <property type="match status" value="1"/>
</dbReference>
<keyword evidence="5" id="KW-1185">Reference proteome</keyword>
<feature type="chain" id="PRO_5014713833" evidence="2">
    <location>
        <begin position="23"/>
        <end position="187"/>
    </location>
</feature>